<keyword evidence="3 7" id="KW-0862">Zinc</keyword>
<protein>
    <recommendedName>
        <fullName evidence="11">Ferric uptake regulation protein</fullName>
    </recommendedName>
</protein>
<evidence type="ECO:0000256" key="6">
    <source>
        <dbReference type="ARBA" id="ARBA00023163"/>
    </source>
</evidence>
<evidence type="ECO:0000256" key="1">
    <source>
        <dbReference type="ARBA" id="ARBA00007957"/>
    </source>
</evidence>
<evidence type="ECO:0000256" key="8">
    <source>
        <dbReference type="PIRSR" id="PIRSR602481-2"/>
    </source>
</evidence>
<dbReference type="GO" id="GO:0003700">
    <property type="term" value="F:DNA-binding transcription factor activity"/>
    <property type="evidence" value="ECO:0007669"/>
    <property type="project" value="InterPro"/>
</dbReference>
<feature type="binding site" evidence="7">
    <location>
        <position position="128"/>
    </location>
    <ligand>
        <name>Zn(2+)</name>
        <dbReference type="ChEBI" id="CHEBI:29105"/>
    </ligand>
</feature>
<proteinExistence type="inferred from homology"/>
<evidence type="ECO:0000256" key="7">
    <source>
        <dbReference type="PIRSR" id="PIRSR602481-1"/>
    </source>
</evidence>
<gene>
    <name evidence="9" type="ORF">HMPREF9709_00861</name>
</gene>
<keyword evidence="6" id="KW-0804">Transcription</keyword>
<keyword evidence="5" id="KW-0238">DNA-binding</keyword>
<dbReference type="PANTHER" id="PTHR33202:SF8">
    <property type="entry name" value="PEROXIDE-RESPONSIVE REPRESSOR PERR"/>
    <property type="match status" value="1"/>
</dbReference>
<evidence type="ECO:0000256" key="2">
    <source>
        <dbReference type="ARBA" id="ARBA00022491"/>
    </source>
</evidence>
<feature type="binding site" evidence="8">
    <location>
        <position position="117"/>
    </location>
    <ligand>
        <name>Fe cation</name>
        <dbReference type="ChEBI" id="CHEBI:24875"/>
    </ligand>
</feature>
<dbReference type="AlphaFoldDB" id="H3NNF0"/>
<dbReference type="RefSeq" id="WP_005398268.1">
    <property type="nucleotide sequence ID" value="NZ_JH601088.1"/>
</dbReference>
<dbReference type="InterPro" id="IPR043135">
    <property type="entry name" value="Fur_C"/>
</dbReference>
<keyword evidence="4" id="KW-0805">Transcription regulation</keyword>
<dbReference type="Proteomes" id="UP000004191">
    <property type="component" value="Unassembled WGS sequence"/>
</dbReference>
<feature type="binding site" evidence="7">
    <location>
        <position position="88"/>
    </location>
    <ligand>
        <name>Zn(2+)</name>
        <dbReference type="ChEBI" id="CHEBI:29105"/>
    </ligand>
</feature>
<dbReference type="GO" id="GO:0000976">
    <property type="term" value="F:transcription cis-regulatory region binding"/>
    <property type="evidence" value="ECO:0007669"/>
    <property type="project" value="TreeGrafter"/>
</dbReference>
<evidence type="ECO:0000256" key="3">
    <source>
        <dbReference type="ARBA" id="ARBA00022833"/>
    </source>
</evidence>
<dbReference type="InterPro" id="IPR036388">
    <property type="entry name" value="WH-like_DNA-bd_sf"/>
</dbReference>
<dbReference type="Gene3D" id="1.10.10.10">
    <property type="entry name" value="Winged helix-like DNA-binding domain superfamily/Winged helix DNA-binding domain"/>
    <property type="match status" value="1"/>
</dbReference>
<evidence type="ECO:0008006" key="11">
    <source>
        <dbReference type="Google" id="ProtNLM"/>
    </source>
</evidence>
<dbReference type="GO" id="GO:0045892">
    <property type="term" value="P:negative regulation of DNA-templated transcription"/>
    <property type="evidence" value="ECO:0007669"/>
    <property type="project" value="TreeGrafter"/>
</dbReference>
<sequence length="133" mass="15339">MDILKDKGLKSTKTRTKILNLLKENSPLTAEQIYEHLMDSNIKLSSIYRNLAIFVDENIVIKSVGFDNISYYQLNTDHHKHQIVCTNCNKVVMIENCPLHEIEKDLEKSTGFKIMSHSFEFSGLCEDCQNTNK</sequence>
<dbReference type="Gene3D" id="3.30.1490.190">
    <property type="match status" value="1"/>
</dbReference>
<organism evidence="9 10">
    <name type="scientific">Helcococcus kunzii ATCC 51366</name>
    <dbReference type="NCBI Taxonomy" id="883114"/>
    <lineage>
        <taxon>Bacteria</taxon>
        <taxon>Bacillati</taxon>
        <taxon>Bacillota</taxon>
        <taxon>Tissierellia</taxon>
        <taxon>Tissierellales</taxon>
        <taxon>Peptoniphilaceae</taxon>
        <taxon>Helcococcus</taxon>
    </lineage>
</organism>
<dbReference type="SUPFAM" id="SSF46785">
    <property type="entry name" value="Winged helix' DNA-binding domain"/>
    <property type="match status" value="1"/>
</dbReference>
<evidence type="ECO:0000256" key="5">
    <source>
        <dbReference type="ARBA" id="ARBA00023125"/>
    </source>
</evidence>
<keyword evidence="7" id="KW-0479">Metal-binding</keyword>
<comment type="caution">
    <text evidence="9">The sequence shown here is derived from an EMBL/GenBank/DDBJ whole genome shotgun (WGS) entry which is preliminary data.</text>
</comment>
<dbReference type="STRING" id="883114.HMPREF9709_00861"/>
<keyword evidence="10" id="KW-1185">Reference proteome</keyword>
<keyword evidence="8" id="KW-0408">Iron</keyword>
<evidence type="ECO:0000256" key="4">
    <source>
        <dbReference type="ARBA" id="ARBA00023015"/>
    </source>
</evidence>
<keyword evidence="2" id="KW-0678">Repressor</keyword>
<dbReference type="InterPro" id="IPR036390">
    <property type="entry name" value="WH_DNA-bd_sf"/>
</dbReference>
<feature type="binding site" evidence="7">
    <location>
        <position position="125"/>
    </location>
    <ligand>
        <name>Zn(2+)</name>
        <dbReference type="ChEBI" id="CHEBI:29105"/>
    </ligand>
</feature>
<dbReference type="Pfam" id="PF01475">
    <property type="entry name" value="FUR"/>
    <property type="match status" value="1"/>
</dbReference>
<evidence type="ECO:0000313" key="9">
    <source>
        <dbReference type="EMBL" id="EHR33925.1"/>
    </source>
</evidence>
<comment type="cofactor">
    <cofactor evidence="8">
        <name>Mn(2+)</name>
        <dbReference type="ChEBI" id="CHEBI:29035"/>
    </cofactor>
    <cofactor evidence="8">
        <name>Fe(2+)</name>
        <dbReference type="ChEBI" id="CHEBI:29033"/>
    </cofactor>
    <text evidence="8">Binds 1 Mn(2+) or Fe(2+) ion per subunit.</text>
</comment>
<comment type="cofactor">
    <cofactor evidence="7">
        <name>Zn(2+)</name>
        <dbReference type="ChEBI" id="CHEBI:29105"/>
    </cofactor>
    <text evidence="7">Binds 1 zinc ion per subunit.</text>
</comment>
<dbReference type="GO" id="GO:0008270">
    <property type="term" value="F:zinc ion binding"/>
    <property type="evidence" value="ECO:0007669"/>
    <property type="project" value="TreeGrafter"/>
</dbReference>
<name>H3NNF0_9FIRM</name>
<dbReference type="InterPro" id="IPR002481">
    <property type="entry name" value="FUR"/>
</dbReference>
<feature type="binding site" evidence="8">
    <location>
        <position position="79"/>
    </location>
    <ligand>
        <name>Fe cation</name>
        <dbReference type="ChEBI" id="CHEBI:24875"/>
    </ligand>
</feature>
<dbReference type="HOGENOM" id="CLU_096072_3_1_9"/>
<accession>H3NNF0</accession>
<feature type="binding site" evidence="7">
    <location>
        <position position="85"/>
    </location>
    <ligand>
        <name>Zn(2+)</name>
        <dbReference type="ChEBI" id="CHEBI:29105"/>
    </ligand>
</feature>
<dbReference type="EMBL" id="AGEI01000021">
    <property type="protein sequence ID" value="EHR33925.1"/>
    <property type="molecule type" value="Genomic_DNA"/>
</dbReference>
<dbReference type="eggNOG" id="COG0735">
    <property type="taxonomic scope" value="Bacteria"/>
</dbReference>
<dbReference type="OrthoDB" id="8659436at2"/>
<reference evidence="9 10" key="1">
    <citation type="submission" date="2012-01" db="EMBL/GenBank/DDBJ databases">
        <title>The Genome Sequence of Helcococcus kunzii ATCC 51366.</title>
        <authorList>
            <consortium name="The Broad Institute Genome Sequencing Platform"/>
            <person name="Earl A."/>
            <person name="Ward D."/>
            <person name="Feldgarden M."/>
            <person name="Gevers D."/>
            <person name="Huys G."/>
            <person name="Young S.K."/>
            <person name="Zeng Q."/>
            <person name="Gargeya S."/>
            <person name="Fitzgerald M."/>
            <person name="Haas B."/>
            <person name="Abouelleil A."/>
            <person name="Alvarado L."/>
            <person name="Arachchi H.M."/>
            <person name="Berlin A."/>
            <person name="Chapman S.B."/>
            <person name="Gearin G."/>
            <person name="Goldberg J."/>
            <person name="Griggs A."/>
            <person name="Gujja S."/>
            <person name="Hansen M."/>
            <person name="Heiman D."/>
            <person name="Howarth C."/>
            <person name="Larimer J."/>
            <person name="Lui A."/>
            <person name="MacDonald P.J.P."/>
            <person name="McCowen C."/>
            <person name="Montmayeur A."/>
            <person name="Murphy C."/>
            <person name="Neiman D."/>
            <person name="Pearson M."/>
            <person name="Priest M."/>
            <person name="Roberts A."/>
            <person name="Saif S."/>
            <person name="Shea T."/>
            <person name="Sisk P."/>
            <person name="Stolte C."/>
            <person name="Sykes S."/>
            <person name="Wortman J."/>
            <person name="Nusbaum C."/>
            <person name="Birren B."/>
        </authorList>
    </citation>
    <scope>NUCLEOTIDE SEQUENCE [LARGE SCALE GENOMIC DNA]</scope>
    <source>
        <strain evidence="9 10">ATCC 51366</strain>
    </source>
</reference>
<dbReference type="CDD" id="cd07153">
    <property type="entry name" value="Fur_like"/>
    <property type="match status" value="1"/>
</dbReference>
<dbReference type="GO" id="GO:1900376">
    <property type="term" value="P:regulation of secondary metabolite biosynthetic process"/>
    <property type="evidence" value="ECO:0007669"/>
    <property type="project" value="TreeGrafter"/>
</dbReference>
<dbReference type="PANTHER" id="PTHR33202">
    <property type="entry name" value="ZINC UPTAKE REGULATION PROTEIN"/>
    <property type="match status" value="1"/>
</dbReference>
<evidence type="ECO:0000313" key="10">
    <source>
        <dbReference type="Proteomes" id="UP000004191"/>
    </source>
</evidence>
<dbReference type="GeneID" id="96998857"/>
<comment type="similarity">
    <text evidence="1">Belongs to the Fur family.</text>
</comment>